<accession>A0A0A9ZJF2</accession>
<dbReference type="EMBL" id="GBHO01000942">
    <property type="protein sequence ID" value="JAG42662.1"/>
    <property type="molecule type" value="Transcribed_RNA"/>
</dbReference>
<reference evidence="2" key="1">
    <citation type="journal article" date="2014" name="PLoS ONE">
        <title>Transcriptome-Based Identification of ABC Transporters in the Western Tarnished Plant Bug Lygus hesperus.</title>
        <authorList>
            <person name="Hull J.J."/>
            <person name="Chaney K."/>
            <person name="Geib S.M."/>
            <person name="Fabrick J.A."/>
            <person name="Brent C.S."/>
            <person name="Walsh D."/>
            <person name="Lavine L.C."/>
        </authorList>
    </citation>
    <scope>NUCLEOTIDE SEQUENCE</scope>
</reference>
<organism evidence="2">
    <name type="scientific">Lygus hesperus</name>
    <name type="common">Western plant bug</name>
    <dbReference type="NCBI Taxonomy" id="30085"/>
    <lineage>
        <taxon>Eukaryota</taxon>
        <taxon>Metazoa</taxon>
        <taxon>Ecdysozoa</taxon>
        <taxon>Arthropoda</taxon>
        <taxon>Hexapoda</taxon>
        <taxon>Insecta</taxon>
        <taxon>Pterygota</taxon>
        <taxon>Neoptera</taxon>
        <taxon>Paraneoptera</taxon>
        <taxon>Hemiptera</taxon>
        <taxon>Heteroptera</taxon>
        <taxon>Panheteroptera</taxon>
        <taxon>Cimicomorpha</taxon>
        <taxon>Miridae</taxon>
        <taxon>Mirini</taxon>
        <taxon>Lygus</taxon>
    </lineage>
</organism>
<evidence type="ECO:0000313" key="4">
    <source>
        <dbReference type="EMBL" id="JAG43468.1"/>
    </source>
</evidence>
<dbReference type="EMBL" id="GBHO01000136">
    <property type="protein sequence ID" value="JAG43468.1"/>
    <property type="molecule type" value="Transcribed_RNA"/>
</dbReference>
<dbReference type="GO" id="GO:0003677">
    <property type="term" value="F:DNA binding"/>
    <property type="evidence" value="ECO:0007669"/>
    <property type="project" value="UniProtKB-KW"/>
</dbReference>
<evidence type="ECO:0000313" key="3">
    <source>
        <dbReference type="EMBL" id="JAG43467.1"/>
    </source>
</evidence>
<dbReference type="EMBL" id="GBHO01000137">
    <property type="protein sequence ID" value="JAG43467.1"/>
    <property type="molecule type" value="Transcribed_RNA"/>
</dbReference>
<dbReference type="AlphaFoldDB" id="A0A0A9ZJF2"/>
<dbReference type="EMBL" id="GBHO01000139">
    <property type="protein sequence ID" value="JAG43465.1"/>
    <property type="molecule type" value="Transcribed_RNA"/>
</dbReference>
<name>A0A0A9ZJF2_LYGHE</name>
<keyword evidence="2" id="KW-0371">Homeobox</keyword>
<proteinExistence type="predicted"/>
<evidence type="ECO:0000313" key="2">
    <source>
        <dbReference type="EMBL" id="JAG43465.1"/>
    </source>
</evidence>
<evidence type="ECO:0000313" key="1">
    <source>
        <dbReference type="EMBL" id="JAG42662.1"/>
    </source>
</evidence>
<gene>
    <name evidence="2" type="primary">HD1_1</name>
    <name evidence="4" type="synonym">HD1_0</name>
    <name evidence="1" type="synonym">HD1_2</name>
    <name evidence="3" type="synonym">HD1_3</name>
    <name evidence="1" type="ORF">CM83_44334</name>
    <name evidence="2" type="ORF">CM83_44336</name>
    <name evidence="3" type="ORF">CM83_44338</name>
    <name evidence="4" type="ORF">CM83_44340</name>
</gene>
<protein>
    <submittedName>
        <fullName evidence="2">Homeobox protein HD1</fullName>
    </submittedName>
</protein>
<reference evidence="2" key="2">
    <citation type="submission" date="2014-07" db="EMBL/GenBank/DDBJ databases">
        <authorList>
            <person name="Hull J."/>
        </authorList>
    </citation>
    <scope>NUCLEOTIDE SEQUENCE</scope>
</reference>
<keyword evidence="2" id="KW-0238">DNA-binding</keyword>
<sequence length="136" mass="14988">MEVIGCVGNMKSNFGNVNTTTSSAEASIFKKVSPTYYKKSAASSANIDTGSPDIDELQTNPLLQGRLHLNHVHHHLRAPSLPAECKHHHPPRQIEVFLGSRCRTSCDLKTRLQCLIIHQGEIALPYVDSADEESLD</sequence>